<reference evidence="1" key="1">
    <citation type="submission" date="2018-05" db="EMBL/GenBank/DDBJ databases">
        <authorList>
            <person name="Lanie J.A."/>
            <person name="Ng W.-L."/>
            <person name="Kazmierczak K.M."/>
            <person name="Andrzejewski T.M."/>
            <person name="Davidsen T.M."/>
            <person name="Wayne K.J."/>
            <person name="Tettelin H."/>
            <person name="Glass J.I."/>
            <person name="Rusch D."/>
            <person name="Podicherti R."/>
            <person name="Tsui H.-C.T."/>
            <person name="Winkler M.E."/>
        </authorList>
    </citation>
    <scope>NUCLEOTIDE SEQUENCE</scope>
</reference>
<evidence type="ECO:0008006" key="2">
    <source>
        <dbReference type="Google" id="ProtNLM"/>
    </source>
</evidence>
<name>A0A381PK28_9ZZZZ</name>
<dbReference type="InterPro" id="IPR036278">
    <property type="entry name" value="Sialidase_sf"/>
</dbReference>
<gene>
    <name evidence="1" type="ORF">METZ01_LOCUS20230</name>
</gene>
<evidence type="ECO:0000313" key="1">
    <source>
        <dbReference type="EMBL" id="SUZ67376.1"/>
    </source>
</evidence>
<dbReference type="EMBL" id="UINC01001010">
    <property type="protein sequence ID" value="SUZ67376.1"/>
    <property type="molecule type" value="Genomic_DNA"/>
</dbReference>
<dbReference type="CDD" id="cd15482">
    <property type="entry name" value="Sialidase_non-viral"/>
    <property type="match status" value="1"/>
</dbReference>
<organism evidence="1">
    <name type="scientific">marine metagenome</name>
    <dbReference type="NCBI Taxonomy" id="408172"/>
    <lineage>
        <taxon>unclassified sequences</taxon>
        <taxon>metagenomes</taxon>
        <taxon>ecological metagenomes</taxon>
    </lineage>
</organism>
<protein>
    <recommendedName>
        <fullName evidence="2">Sialidase domain-containing protein</fullName>
    </recommendedName>
</protein>
<accession>A0A381PK28</accession>
<dbReference type="SUPFAM" id="SSF50939">
    <property type="entry name" value="Sialidases"/>
    <property type="match status" value="1"/>
</dbReference>
<proteinExistence type="predicted"/>
<dbReference type="AlphaFoldDB" id="A0A381PK28"/>
<dbReference type="Gene3D" id="2.120.10.10">
    <property type="match status" value="1"/>
</dbReference>
<sequence>MRFKIEKIFMKDLTTLLLTLVLFPVFSGAQEPLVVKNLTVIKEKNRFAGWPANHGIWSWGNEIVVGFSFGFHDDEKDEGHPIKGPTSNLQARSLNGGETWAVEELSFLDADENEKGPADCSGGIDFTQPNFAFKFQPGSAIFYYSTDRCKTWIGPFTFPTFGREQVLARTDYMVNGKHDMFVFLTSPKENGKEGWPFCARTRDGGGTWEHIGWIGQQPPVDIYGYAIMPSTVKLKSGAFLSIIRRGGLFDGKARWWLEGFLSPNKGHSWYLLDQPYIDNHGNPPHMIRLQDGRIALTYGWREKPYYGIRARISADEGVTWDEEFILRGDGDVWDLGYPRTVQRLDGMCVTIYYFKDNTSKERYIAATIWNPGMREN</sequence>